<dbReference type="InterPro" id="IPR013424">
    <property type="entry name" value="Ice-binding_C"/>
</dbReference>
<evidence type="ECO:0000313" key="2">
    <source>
        <dbReference type="EMBL" id="QIZ70782.1"/>
    </source>
</evidence>
<dbReference type="AlphaFoldDB" id="A0A6H1TW14"/>
<feature type="domain" description="Rhamnogalacturonase A/B/Epimerase-like pectate lyase" evidence="1">
    <location>
        <begin position="72"/>
        <end position="256"/>
    </location>
</feature>
<organism evidence="2 3">
    <name type="scientific">Oxynema aestuarii AP17</name>
    <dbReference type="NCBI Taxonomy" id="2064643"/>
    <lineage>
        <taxon>Bacteria</taxon>
        <taxon>Bacillati</taxon>
        <taxon>Cyanobacteriota</taxon>
        <taxon>Cyanophyceae</taxon>
        <taxon>Oscillatoriophycideae</taxon>
        <taxon>Oscillatoriales</taxon>
        <taxon>Oscillatoriaceae</taxon>
        <taxon>Oxynema</taxon>
        <taxon>Oxynema aestuarii</taxon>
    </lineage>
</organism>
<dbReference type="RefSeq" id="WP_168568937.1">
    <property type="nucleotide sequence ID" value="NZ_CP051167.1"/>
</dbReference>
<dbReference type="Gene3D" id="2.160.20.10">
    <property type="entry name" value="Single-stranded right-handed beta-helix, Pectin lyase-like"/>
    <property type="match status" value="2"/>
</dbReference>
<name>A0A6H1TW14_9CYAN</name>
<evidence type="ECO:0000259" key="1">
    <source>
        <dbReference type="Pfam" id="PF12708"/>
    </source>
</evidence>
<dbReference type="Pfam" id="PF12708">
    <property type="entry name" value="Pect-lyase_RHGA_epim"/>
    <property type="match status" value="2"/>
</dbReference>
<gene>
    <name evidence="2" type="ORF">HCG48_09440</name>
</gene>
<feature type="domain" description="Rhamnogalacturonase A/B/Epimerase-like pectate lyase" evidence="1">
    <location>
        <begin position="384"/>
        <end position="432"/>
    </location>
</feature>
<accession>A0A6H1TW14</accession>
<dbReference type="InterPro" id="IPR024535">
    <property type="entry name" value="RHGA/B-epi-like_pectate_lyase"/>
</dbReference>
<dbReference type="InterPro" id="IPR011050">
    <property type="entry name" value="Pectin_lyase_fold/virulence"/>
</dbReference>
<keyword evidence="3" id="KW-1185">Reference proteome</keyword>
<dbReference type="SUPFAM" id="SSF51126">
    <property type="entry name" value="Pectin lyase-like"/>
    <property type="match status" value="2"/>
</dbReference>
<reference evidence="2 3" key="1">
    <citation type="submission" date="2020-04" db="EMBL/GenBank/DDBJ databases">
        <authorList>
            <person name="Basu S."/>
            <person name="Maruthanayagam V."/>
            <person name="Chakraborty S."/>
            <person name="Pramanik A."/>
            <person name="Mukherjee J."/>
            <person name="Brink B."/>
        </authorList>
    </citation>
    <scope>NUCLEOTIDE SEQUENCE [LARGE SCALE GENOMIC DNA]</scope>
    <source>
        <strain evidence="2 3">AP17</strain>
    </source>
</reference>
<protein>
    <submittedName>
        <fullName evidence="2">PEP-CTERM sorting domain-containing protein</fullName>
    </submittedName>
</protein>
<dbReference type="Proteomes" id="UP000500857">
    <property type="component" value="Chromosome"/>
</dbReference>
<dbReference type="KEGG" id="oxy:HCG48_09440"/>
<sequence>MLTSLSIGPLLLVATFLSAVGIGAIAPRAIAQTDEASIPELAESIAELSQIQSEAIAFPEDAAIVDVTQAPYNAVGDGITDDTAAIQRALDAYPNGNKIIYLPEGTYLISDRLTWPEGRPGATDYKRTILQGASTNGTVIKLQDDAPAYQDRDNPQSLIYTGPAPAQRFRNGIRNLSVDTGNGNPGAIAIQFNASNQGTVRDVKIRSGDGSGLYGLDFGFTDEIGPLLVKNVEIEGFDVGIRTGFTVNSITFENILLTDQNQYGLVNGSQVLAIRGLTSHNRVPAVYNASDNGAITLIDALLLGSDEGQIAIKNEGTLFARNITTSGYGGIIENDGVLAVEPGVSEIDEWVSQEVLSLFPSPPRSLNLPIRETPEVPWDNPDSWVNVMDFGAFADGKHDDTAAIQAAIDSGAQTLFFPSQGTFTVNGTVRIGGNVRRLIGTEGRVNGNGYFEIVDGSSDVVEIERFASLARGIVHTSSRSLILRHSILDSYQSALQGAGDVFIEDVAASPWTFNGQNVWARQFNVESDETAKITNNGGNLWILGLKTERGNVAIDTLNGGRTEVLGAHIYSTADFPSELMFRSVDSWVSFAGVRETNFNGNFFRTVVEETRDGTTRSLVWKEARGGVNGSLLPLYVGYPSEAIARQPQSVPEPSAIVALSGIGAILASRRRRKPQG</sequence>
<evidence type="ECO:0000313" key="3">
    <source>
        <dbReference type="Proteomes" id="UP000500857"/>
    </source>
</evidence>
<dbReference type="NCBIfam" id="TIGR02595">
    <property type="entry name" value="PEP_CTERM"/>
    <property type="match status" value="1"/>
</dbReference>
<proteinExistence type="predicted"/>
<dbReference type="InterPro" id="IPR012334">
    <property type="entry name" value="Pectin_lyas_fold"/>
</dbReference>
<dbReference type="EMBL" id="CP051167">
    <property type="protein sequence ID" value="QIZ70782.1"/>
    <property type="molecule type" value="Genomic_DNA"/>
</dbReference>